<keyword evidence="1" id="KW-0812">Transmembrane</keyword>
<keyword evidence="1" id="KW-0472">Membrane</keyword>
<evidence type="ECO:0000256" key="1">
    <source>
        <dbReference type="SAM" id="Phobius"/>
    </source>
</evidence>
<proteinExistence type="predicted"/>
<gene>
    <name evidence="2" type="ORF">GOC74_11170</name>
</gene>
<evidence type="ECO:0000313" key="3">
    <source>
        <dbReference type="Proteomes" id="UP000608662"/>
    </source>
</evidence>
<name>A0A847UBN9_9EURY</name>
<feature type="transmembrane region" description="Helical" evidence="1">
    <location>
        <begin position="67"/>
        <end position="88"/>
    </location>
</feature>
<organism evidence="2 3">
    <name type="scientific">Halomicrobium mukohataei</name>
    <dbReference type="NCBI Taxonomy" id="57705"/>
    <lineage>
        <taxon>Archaea</taxon>
        <taxon>Methanobacteriati</taxon>
        <taxon>Methanobacteriota</taxon>
        <taxon>Stenosarchaea group</taxon>
        <taxon>Halobacteria</taxon>
        <taxon>Halobacteriales</taxon>
        <taxon>Haloarculaceae</taxon>
        <taxon>Halomicrobium</taxon>
    </lineage>
</organism>
<dbReference type="Proteomes" id="UP000608662">
    <property type="component" value="Unassembled WGS sequence"/>
</dbReference>
<reference evidence="2" key="1">
    <citation type="submission" date="2019-12" db="EMBL/GenBank/DDBJ databases">
        <title>Whole-genome sequence of Halomicrobium mukohataei pws1.</title>
        <authorList>
            <person name="Verma D.K."/>
            <person name="Gopal K."/>
            <person name="Prasad E.S."/>
        </authorList>
    </citation>
    <scope>NUCLEOTIDE SEQUENCE</scope>
    <source>
        <strain evidence="2">Pws1</strain>
    </source>
</reference>
<feature type="transmembrane region" description="Helical" evidence="1">
    <location>
        <begin position="6"/>
        <end position="24"/>
    </location>
</feature>
<comment type="caution">
    <text evidence="2">The sequence shown here is derived from an EMBL/GenBank/DDBJ whole genome shotgun (WGS) entry which is preliminary data.</text>
</comment>
<evidence type="ECO:0000313" key="2">
    <source>
        <dbReference type="EMBL" id="NLV10489.1"/>
    </source>
</evidence>
<dbReference type="OrthoDB" id="381241at2157"/>
<protein>
    <submittedName>
        <fullName evidence="2">Uncharacterized protein</fullName>
    </submittedName>
</protein>
<dbReference type="AlphaFoldDB" id="A0A847UBN9"/>
<sequence length="105" mass="11148">MALPAPEAVLVSATLLLPALVLAVVRWRGAIRRWKLPLVAGVWLAVVANLANTVIDSGSLPSGLDRTLVGVLVVVASLLGIALSVYGWRRYRTDPDATVDLSPPR</sequence>
<feature type="transmembrane region" description="Helical" evidence="1">
    <location>
        <begin position="36"/>
        <end position="55"/>
    </location>
</feature>
<accession>A0A847UBN9</accession>
<dbReference type="RefSeq" id="WP_170094176.1">
    <property type="nucleotide sequence ID" value="NZ_WOYG01000001.1"/>
</dbReference>
<keyword evidence="1" id="KW-1133">Transmembrane helix</keyword>
<dbReference type="EMBL" id="WOYG01000001">
    <property type="protein sequence ID" value="NLV10489.1"/>
    <property type="molecule type" value="Genomic_DNA"/>
</dbReference>